<reference evidence="1" key="1">
    <citation type="submission" date="2021-06" db="EMBL/GenBank/DDBJ databases">
        <authorList>
            <person name="Hodson N. C."/>
            <person name="Mongue J. A."/>
            <person name="Jaron S. K."/>
        </authorList>
    </citation>
    <scope>NUCLEOTIDE SEQUENCE</scope>
</reference>
<organism evidence="1 2">
    <name type="scientific">Allacma fusca</name>
    <dbReference type="NCBI Taxonomy" id="39272"/>
    <lineage>
        <taxon>Eukaryota</taxon>
        <taxon>Metazoa</taxon>
        <taxon>Ecdysozoa</taxon>
        <taxon>Arthropoda</taxon>
        <taxon>Hexapoda</taxon>
        <taxon>Collembola</taxon>
        <taxon>Symphypleona</taxon>
        <taxon>Sminthuridae</taxon>
        <taxon>Allacma</taxon>
    </lineage>
</organism>
<evidence type="ECO:0000313" key="2">
    <source>
        <dbReference type="Proteomes" id="UP000708208"/>
    </source>
</evidence>
<dbReference type="Proteomes" id="UP000708208">
    <property type="component" value="Unassembled WGS sequence"/>
</dbReference>
<protein>
    <submittedName>
        <fullName evidence="1">Uncharacterized protein</fullName>
    </submittedName>
</protein>
<dbReference type="AlphaFoldDB" id="A0A8J2JA71"/>
<dbReference type="EMBL" id="CAJVCH010033652">
    <property type="protein sequence ID" value="CAG7714144.1"/>
    <property type="molecule type" value="Genomic_DNA"/>
</dbReference>
<gene>
    <name evidence="1" type="ORF">AFUS01_LOCUS5296</name>
</gene>
<sequence length="19" mass="1980">MKLAQLTLAACAFGIMANI</sequence>
<evidence type="ECO:0000313" key="1">
    <source>
        <dbReference type="EMBL" id="CAG7714144.1"/>
    </source>
</evidence>
<accession>A0A8J2JA71</accession>
<name>A0A8J2JA71_9HEXA</name>
<comment type="caution">
    <text evidence="1">The sequence shown here is derived from an EMBL/GenBank/DDBJ whole genome shotgun (WGS) entry which is preliminary data.</text>
</comment>
<feature type="non-terminal residue" evidence="1">
    <location>
        <position position="1"/>
    </location>
</feature>
<proteinExistence type="predicted"/>
<keyword evidence="2" id="KW-1185">Reference proteome</keyword>